<reference evidence="3 4" key="1">
    <citation type="submission" date="2023-09" db="EMBL/GenBank/DDBJ databases">
        <title>Nesidiocoris tenuis whole genome shotgun sequence.</title>
        <authorList>
            <person name="Shibata T."/>
            <person name="Shimoda M."/>
            <person name="Kobayashi T."/>
            <person name="Uehara T."/>
        </authorList>
    </citation>
    <scope>NUCLEOTIDE SEQUENCE [LARGE SCALE GENOMIC DNA]</scope>
    <source>
        <strain evidence="3 4">Japan</strain>
    </source>
</reference>
<gene>
    <name evidence="3" type="ORF">NTJ_10950</name>
</gene>
<dbReference type="PANTHER" id="PTHR46276">
    <property type="entry name" value="E3 UBIQUITIN-PROTEIN LIGASE UBR5"/>
    <property type="match status" value="1"/>
</dbReference>
<dbReference type="EMBL" id="AP028917">
    <property type="protein sequence ID" value="BES98134.1"/>
    <property type="molecule type" value="Genomic_DNA"/>
</dbReference>
<dbReference type="SMART" id="SM00517">
    <property type="entry name" value="PolyA"/>
    <property type="match status" value="2"/>
</dbReference>
<evidence type="ECO:0000256" key="1">
    <source>
        <dbReference type="SAM" id="Coils"/>
    </source>
</evidence>
<sequence>MQLMSFTLDKAIPILDTRKVLFEHLSAKISPLFSSKSRANEAAEEIAETLQNNEIISLLEDEKKLLTAVGQTKGYSDEKEELGEELYTKVLEFEADLCPKITGMLLELNNSTLRELIDCEDSLLKAVEKSKKEFLSFAEEAASKEELGEALYDLVRARYPTEVAAHLTGMLLELKLDDLKKLMTDSEELEKKLNLAYAAFENYRTH</sequence>
<keyword evidence="1" id="KW-0175">Coiled coil</keyword>
<evidence type="ECO:0000313" key="3">
    <source>
        <dbReference type="EMBL" id="BES98134.1"/>
    </source>
</evidence>
<accession>A0ABN7B2S5</accession>
<feature type="domain" description="PABC" evidence="2">
    <location>
        <begin position="62"/>
        <end position="139"/>
    </location>
</feature>
<dbReference type="PROSITE" id="PS51309">
    <property type="entry name" value="PABC"/>
    <property type="match status" value="1"/>
</dbReference>
<evidence type="ECO:0000259" key="2">
    <source>
        <dbReference type="PROSITE" id="PS51309"/>
    </source>
</evidence>
<feature type="coiled-coil region" evidence="1">
    <location>
        <begin position="172"/>
        <end position="199"/>
    </location>
</feature>
<proteinExistence type="predicted"/>
<keyword evidence="4" id="KW-1185">Reference proteome</keyword>
<dbReference type="SUPFAM" id="SSF63570">
    <property type="entry name" value="PABC (PABP) domain"/>
    <property type="match status" value="2"/>
</dbReference>
<dbReference type="InterPro" id="IPR002004">
    <property type="entry name" value="PABP_HYD_C"/>
</dbReference>
<dbReference type="InterPro" id="IPR036053">
    <property type="entry name" value="PABP-dom"/>
</dbReference>
<dbReference type="Pfam" id="PF00658">
    <property type="entry name" value="MLLE"/>
    <property type="match status" value="2"/>
</dbReference>
<dbReference type="PANTHER" id="PTHR46276:SF1">
    <property type="entry name" value="E3 UBIQUITIN-PROTEIN LIGASE UBR5"/>
    <property type="match status" value="1"/>
</dbReference>
<dbReference type="Gene3D" id="1.10.1900.10">
    <property type="entry name" value="c-terminal domain of poly(a) binding protein"/>
    <property type="match status" value="2"/>
</dbReference>
<organism evidence="3 4">
    <name type="scientific">Nesidiocoris tenuis</name>
    <dbReference type="NCBI Taxonomy" id="355587"/>
    <lineage>
        <taxon>Eukaryota</taxon>
        <taxon>Metazoa</taxon>
        <taxon>Ecdysozoa</taxon>
        <taxon>Arthropoda</taxon>
        <taxon>Hexapoda</taxon>
        <taxon>Insecta</taxon>
        <taxon>Pterygota</taxon>
        <taxon>Neoptera</taxon>
        <taxon>Paraneoptera</taxon>
        <taxon>Hemiptera</taxon>
        <taxon>Heteroptera</taxon>
        <taxon>Panheteroptera</taxon>
        <taxon>Cimicomorpha</taxon>
        <taxon>Miridae</taxon>
        <taxon>Dicyphina</taxon>
        <taxon>Nesidiocoris</taxon>
    </lineage>
</organism>
<protein>
    <recommendedName>
        <fullName evidence="2">PABC domain-containing protein</fullName>
    </recommendedName>
</protein>
<dbReference type="Proteomes" id="UP001307889">
    <property type="component" value="Chromosome 9"/>
</dbReference>
<name>A0ABN7B2S5_9HEMI</name>
<evidence type="ECO:0000313" key="4">
    <source>
        <dbReference type="Proteomes" id="UP001307889"/>
    </source>
</evidence>